<reference evidence="4 5" key="1">
    <citation type="submission" date="2016-10" db="EMBL/GenBank/DDBJ databases">
        <authorList>
            <person name="de Groot N.N."/>
        </authorList>
    </citation>
    <scope>NUCLEOTIDE SEQUENCE [LARGE SCALE GENOMIC DNA]</scope>
    <source>
        <strain evidence="4 5">DSM 26656</strain>
    </source>
</reference>
<evidence type="ECO:0000259" key="3">
    <source>
        <dbReference type="Pfam" id="PF00294"/>
    </source>
</evidence>
<evidence type="ECO:0000256" key="1">
    <source>
        <dbReference type="ARBA" id="ARBA00022679"/>
    </source>
</evidence>
<evidence type="ECO:0000313" key="4">
    <source>
        <dbReference type="EMBL" id="SEF50398.1"/>
    </source>
</evidence>
<dbReference type="Pfam" id="PF00294">
    <property type="entry name" value="PfkB"/>
    <property type="match status" value="1"/>
</dbReference>
<dbReference type="InterPro" id="IPR029056">
    <property type="entry name" value="Ribokinase-like"/>
</dbReference>
<dbReference type="GO" id="GO:0016301">
    <property type="term" value="F:kinase activity"/>
    <property type="evidence" value="ECO:0007669"/>
    <property type="project" value="UniProtKB-KW"/>
</dbReference>
<protein>
    <submittedName>
        <fullName evidence="4">Ribokinase</fullName>
    </submittedName>
</protein>
<dbReference type="PROSITE" id="PS51257">
    <property type="entry name" value="PROKAR_LIPOPROTEIN"/>
    <property type="match status" value="1"/>
</dbReference>
<dbReference type="Proteomes" id="UP000236743">
    <property type="component" value="Unassembled WGS sequence"/>
</dbReference>
<keyword evidence="2 4" id="KW-0418">Kinase</keyword>
<feature type="domain" description="Carbohydrate kinase PfkB" evidence="3">
    <location>
        <begin position="4"/>
        <end position="301"/>
    </location>
</feature>
<evidence type="ECO:0000256" key="2">
    <source>
        <dbReference type="ARBA" id="ARBA00022777"/>
    </source>
</evidence>
<accession>A0A1H5SKC0</accession>
<dbReference type="InterPro" id="IPR011611">
    <property type="entry name" value="PfkB_dom"/>
</dbReference>
<dbReference type="RefSeq" id="WP_200827889.1">
    <property type="nucleotide sequence ID" value="NZ_FNUY01000001.1"/>
</dbReference>
<dbReference type="Gene3D" id="3.40.1190.20">
    <property type="match status" value="1"/>
</dbReference>
<name>A0A1H5SKC0_9HYPH</name>
<evidence type="ECO:0000313" key="5">
    <source>
        <dbReference type="Proteomes" id="UP000236743"/>
    </source>
</evidence>
<dbReference type="PANTHER" id="PTHR10584">
    <property type="entry name" value="SUGAR KINASE"/>
    <property type="match status" value="1"/>
</dbReference>
<dbReference type="SUPFAM" id="SSF53613">
    <property type="entry name" value="Ribokinase-like"/>
    <property type="match status" value="1"/>
</dbReference>
<dbReference type="GO" id="GO:0006796">
    <property type="term" value="P:phosphate-containing compound metabolic process"/>
    <property type="evidence" value="ECO:0007669"/>
    <property type="project" value="UniProtKB-ARBA"/>
</dbReference>
<sequence length="313" mass="31344">MADKSIFILGSFVVSCSAKVPRFPRAGESLAAEIVTIEPGGKGLNLAIASRRMGAQVDGLLAIGDDVASAFAAPALVRADLPAGMLIRLPGKTGSGVGFTDARGETCLAVDAGVNLALAAGHVRAVAGKIGAAAMVMAQFEIGDEPIREAFALARKAGVATLLNPSPYRPIAADILANTQILVVNETEAQALGSSLAIGPDNADPAWFTTRLGPALLALGPRIVVLTRGAAGAIAMTADGVISQPALPVAAIDSLGAGDAFAATLGVSLSRGINLSEALLHAAAAGALATIRAGVFDALPTRDAMQELIAETA</sequence>
<keyword evidence="5" id="KW-1185">Reference proteome</keyword>
<dbReference type="InterPro" id="IPR002139">
    <property type="entry name" value="Ribo/fructo_kinase"/>
</dbReference>
<keyword evidence="1" id="KW-0808">Transferase</keyword>
<proteinExistence type="predicted"/>
<dbReference type="AlphaFoldDB" id="A0A1H5SKC0"/>
<dbReference type="PRINTS" id="PR00990">
    <property type="entry name" value="RIBOKINASE"/>
</dbReference>
<gene>
    <name evidence="4" type="ORF">SAMN04488115_101284</name>
</gene>
<dbReference type="EMBL" id="FNUY01000001">
    <property type="protein sequence ID" value="SEF50398.1"/>
    <property type="molecule type" value="Genomic_DNA"/>
</dbReference>
<dbReference type="PANTHER" id="PTHR10584:SF166">
    <property type="entry name" value="RIBOKINASE"/>
    <property type="match status" value="1"/>
</dbReference>
<organism evidence="4 5">
    <name type="scientific">Bosea lathyri</name>
    <dbReference type="NCBI Taxonomy" id="1036778"/>
    <lineage>
        <taxon>Bacteria</taxon>
        <taxon>Pseudomonadati</taxon>
        <taxon>Pseudomonadota</taxon>
        <taxon>Alphaproteobacteria</taxon>
        <taxon>Hyphomicrobiales</taxon>
        <taxon>Boseaceae</taxon>
        <taxon>Bosea</taxon>
    </lineage>
</organism>